<reference evidence="1" key="2">
    <citation type="journal article" date="2015" name="Fish Shellfish Immunol.">
        <title>Early steps in the European eel (Anguilla anguilla)-Vibrio vulnificus interaction in the gills: Role of the RtxA13 toxin.</title>
        <authorList>
            <person name="Callol A."/>
            <person name="Pajuelo D."/>
            <person name="Ebbesson L."/>
            <person name="Teles M."/>
            <person name="MacKenzie S."/>
            <person name="Amaro C."/>
        </authorList>
    </citation>
    <scope>NUCLEOTIDE SEQUENCE</scope>
</reference>
<protein>
    <submittedName>
        <fullName evidence="1">Uncharacterized protein</fullName>
    </submittedName>
</protein>
<sequence>MEGGGGILTQLVMYCSLAVFSAVLPKAELSHLSSVTKLPFPLFDHLTYTLAALG</sequence>
<dbReference type="AlphaFoldDB" id="A0A0E9X599"/>
<evidence type="ECO:0000313" key="1">
    <source>
        <dbReference type="EMBL" id="JAH97651.1"/>
    </source>
</evidence>
<dbReference type="EMBL" id="GBXM01010926">
    <property type="protein sequence ID" value="JAH97651.1"/>
    <property type="molecule type" value="Transcribed_RNA"/>
</dbReference>
<proteinExistence type="predicted"/>
<accession>A0A0E9X599</accession>
<reference evidence="1" key="1">
    <citation type="submission" date="2014-11" db="EMBL/GenBank/DDBJ databases">
        <authorList>
            <person name="Amaro Gonzalez C."/>
        </authorList>
    </citation>
    <scope>NUCLEOTIDE SEQUENCE</scope>
</reference>
<name>A0A0E9X599_ANGAN</name>
<organism evidence="1">
    <name type="scientific">Anguilla anguilla</name>
    <name type="common">European freshwater eel</name>
    <name type="synonym">Muraena anguilla</name>
    <dbReference type="NCBI Taxonomy" id="7936"/>
    <lineage>
        <taxon>Eukaryota</taxon>
        <taxon>Metazoa</taxon>
        <taxon>Chordata</taxon>
        <taxon>Craniata</taxon>
        <taxon>Vertebrata</taxon>
        <taxon>Euteleostomi</taxon>
        <taxon>Actinopterygii</taxon>
        <taxon>Neopterygii</taxon>
        <taxon>Teleostei</taxon>
        <taxon>Anguilliformes</taxon>
        <taxon>Anguillidae</taxon>
        <taxon>Anguilla</taxon>
    </lineage>
</organism>